<dbReference type="PANTHER" id="PTHR42866:SF1">
    <property type="entry name" value="SPORE COAT POLYSACCHARIDE BIOSYNTHESIS PROTEIN SPSF"/>
    <property type="match status" value="1"/>
</dbReference>
<dbReference type="Pfam" id="PF02348">
    <property type="entry name" value="CTP_transf_3"/>
    <property type="match status" value="1"/>
</dbReference>
<reference evidence="1 2" key="1">
    <citation type="journal article" date="2020" name="ISME J.">
        <title>Parallel Reductive Genome Evolution in Desulfovibrio Ectosymbionts Independently Acquired by Trichonympha Protists in the Termite Gut.</title>
        <authorList>
            <person name="Takeuchi M."/>
            <person name="Kuwahara H."/>
            <person name="Murakami T."/>
            <person name="Takahashi K."/>
            <person name="Kajitani R."/>
            <person name="Toyoda A."/>
            <person name="Itoh T."/>
            <person name="Ohkuma M."/>
            <person name="Hongoh Y."/>
        </authorList>
    </citation>
    <scope>NUCLEOTIDE SEQUENCE [LARGE SCALE GENOMIC DNA]</scope>
    <source>
        <strain evidence="1">ZnDsv-02</strain>
    </source>
</reference>
<evidence type="ECO:0000313" key="1">
    <source>
        <dbReference type="EMBL" id="GFH62509.1"/>
    </source>
</evidence>
<organism evidence="1 2">
    <name type="scientific">Candidatus Desulfovibrio kirbyi</name>
    <dbReference type="NCBI Taxonomy" id="2696086"/>
    <lineage>
        <taxon>Bacteria</taxon>
        <taxon>Pseudomonadati</taxon>
        <taxon>Thermodesulfobacteriota</taxon>
        <taxon>Desulfovibrionia</taxon>
        <taxon>Desulfovibrionales</taxon>
        <taxon>Desulfovibrionaceae</taxon>
        <taxon>Desulfovibrio</taxon>
    </lineage>
</organism>
<evidence type="ECO:0000313" key="2">
    <source>
        <dbReference type="Proteomes" id="UP000505077"/>
    </source>
</evidence>
<dbReference type="AlphaFoldDB" id="A0A6L2R4P6"/>
<gene>
    <name evidence="1" type="ORF">ZNDK_0280</name>
</gene>
<dbReference type="GO" id="GO:0016740">
    <property type="term" value="F:transferase activity"/>
    <property type="evidence" value="ECO:0007669"/>
    <property type="project" value="UniProtKB-KW"/>
</dbReference>
<dbReference type="EMBL" id="BLLL01000002">
    <property type="protein sequence ID" value="GFH62509.1"/>
    <property type="molecule type" value="Genomic_DNA"/>
</dbReference>
<dbReference type="GO" id="GO:0005829">
    <property type="term" value="C:cytosol"/>
    <property type="evidence" value="ECO:0007669"/>
    <property type="project" value="TreeGrafter"/>
</dbReference>
<keyword evidence="1" id="KW-0808">Transferase</keyword>
<dbReference type="Gene3D" id="3.90.550.10">
    <property type="entry name" value="Spore Coat Polysaccharide Biosynthesis Protein SpsA, Chain A"/>
    <property type="match status" value="1"/>
</dbReference>
<sequence length="230" mass="25879">MKGKTAAVVQARLGSSRLRMKSLFCLRDTPVINWVVQRLARAACLDSIVVAIPDTALDQVLYTHLRRHNIPCFVGPEEDVLARMLMAAKFCDAGLVVRVCADNPLVWGEAVDRLLAHYKGTVCDYAYNHIPRNNRWPDGLGAEVVSRDLLEELDAKAKQISQREHCLNYIWDNAGLFRISTFDPVEAWLCRPDLKLDMDTPEDFRRLALLPLSSDSDARAIVRAFDEAAT</sequence>
<name>A0A6L2R4P6_9BACT</name>
<protein>
    <submittedName>
        <fullName evidence="1">SpsF-like glycosyltransferase putatively involved in cell wall biogenesis</fullName>
    </submittedName>
</protein>
<proteinExistence type="predicted"/>
<dbReference type="PANTHER" id="PTHR42866">
    <property type="entry name" value="3-DEOXY-MANNO-OCTULOSONATE CYTIDYLYLTRANSFERASE"/>
    <property type="match status" value="1"/>
</dbReference>
<dbReference type="InterPro" id="IPR003329">
    <property type="entry name" value="Cytidylyl_trans"/>
</dbReference>
<dbReference type="Proteomes" id="UP000505077">
    <property type="component" value="Unassembled WGS sequence"/>
</dbReference>
<dbReference type="SUPFAM" id="SSF53448">
    <property type="entry name" value="Nucleotide-diphospho-sugar transferases"/>
    <property type="match status" value="1"/>
</dbReference>
<accession>A0A6L2R4P6</accession>
<comment type="caution">
    <text evidence="1">The sequence shown here is derived from an EMBL/GenBank/DDBJ whole genome shotgun (WGS) entry which is preliminary data.</text>
</comment>
<dbReference type="InterPro" id="IPR029044">
    <property type="entry name" value="Nucleotide-diphossugar_trans"/>
</dbReference>